<dbReference type="InterPro" id="IPR019797">
    <property type="entry name" value="Glutamate_5-kinase_CS"/>
</dbReference>
<keyword evidence="7 8" id="KW-0067">ATP-binding</keyword>
<dbReference type="Pfam" id="PF00696">
    <property type="entry name" value="AA_kinase"/>
    <property type="match status" value="1"/>
</dbReference>
<name>A0ABV2RG20_9CAUL</name>
<protein>
    <recommendedName>
        <fullName evidence="8">Glutamate 5-kinase</fullName>
        <ecNumber evidence="8">2.7.2.11</ecNumber>
    </recommendedName>
    <alternativeName>
        <fullName evidence="8">Gamma-glutamyl kinase</fullName>
        <shortName evidence="8">GK</shortName>
    </alternativeName>
</protein>
<dbReference type="SUPFAM" id="SSF53633">
    <property type="entry name" value="Carbamate kinase-like"/>
    <property type="match status" value="1"/>
</dbReference>
<dbReference type="InterPro" id="IPR002478">
    <property type="entry name" value="PUA"/>
</dbReference>
<evidence type="ECO:0000256" key="6">
    <source>
        <dbReference type="ARBA" id="ARBA00022777"/>
    </source>
</evidence>
<evidence type="ECO:0000256" key="7">
    <source>
        <dbReference type="ARBA" id="ARBA00022840"/>
    </source>
</evidence>
<dbReference type="PRINTS" id="PR00474">
    <property type="entry name" value="GLU5KINASE"/>
</dbReference>
<feature type="binding site" evidence="8">
    <location>
        <begin position="188"/>
        <end position="189"/>
    </location>
    <ligand>
        <name>ATP</name>
        <dbReference type="ChEBI" id="CHEBI:30616"/>
    </ligand>
</feature>
<evidence type="ECO:0000256" key="2">
    <source>
        <dbReference type="ARBA" id="ARBA00022605"/>
    </source>
</evidence>
<evidence type="ECO:0000259" key="9">
    <source>
        <dbReference type="SMART" id="SM00359"/>
    </source>
</evidence>
<evidence type="ECO:0000313" key="11">
    <source>
        <dbReference type="Proteomes" id="UP001549313"/>
    </source>
</evidence>
<comment type="similarity">
    <text evidence="8">Belongs to the glutamate 5-kinase family.</text>
</comment>
<dbReference type="InterPro" id="IPR036974">
    <property type="entry name" value="PUA_sf"/>
</dbReference>
<dbReference type="PROSITE" id="PS50890">
    <property type="entry name" value="PUA"/>
    <property type="match status" value="1"/>
</dbReference>
<dbReference type="PANTHER" id="PTHR43654">
    <property type="entry name" value="GLUTAMATE 5-KINASE"/>
    <property type="match status" value="1"/>
</dbReference>
<dbReference type="Pfam" id="PF01472">
    <property type="entry name" value="PUA"/>
    <property type="match status" value="1"/>
</dbReference>
<dbReference type="PANTHER" id="PTHR43654:SF1">
    <property type="entry name" value="ISOPENTENYL PHOSPHATE KINASE"/>
    <property type="match status" value="1"/>
</dbReference>
<feature type="binding site" evidence="8">
    <location>
        <position position="71"/>
    </location>
    <ligand>
        <name>substrate</name>
    </ligand>
</feature>
<keyword evidence="3 8" id="KW-0641">Proline biosynthesis</keyword>
<reference evidence="10 11" key="1">
    <citation type="submission" date="2024-06" db="EMBL/GenBank/DDBJ databases">
        <title>Sorghum-associated microbial communities from plants grown in Nebraska, USA.</title>
        <authorList>
            <person name="Schachtman D."/>
        </authorList>
    </citation>
    <scope>NUCLEOTIDE SEQUENCE [LARGE SCALE GENOMIC DNA]</scope>
    <source>
        <strain evidence="10 11">2814</strain>
    </source>
</reference>
<comment type="catalytic activity">
    <reaction evidence="8">
        <text>L-glutamate + ATP = L-glutamyl 5-phosphate + ADP</text>
        <dbReference type="Rhea" id="RHEA:14877"/>
        <dbReference type="ChEBI" id="CHEBI:29985"/>
        <dbReference type="ChEBI" id="CHEBI:30616"/>
        <dbReference type="ChEBI" id="CHEBI:58274"/>
        <dbReference type="ChEBI" id="CHEBI:456216"/>
        <dbReference type="EC" id="2.7.2.11"/>
    </reaction>
</comment>
<accession>A0ABV2RG20</accession>
<gene>
    <name evidence="8" type="primary">proB</name>
    <name evidence="10" type="ORF">ABIE19_003490</name>
</gene>
<evidence type="ECO:0000256" key="3">
    <source>
        <dbReference type="ARBA" id="ARBA00022650"/>
    </source>
</evidence>
<dbReference type="SMART" id="SM00359">
    <property type="entry name" value="PUA"/>
    <property type="match status" value="1"/>
</dbReference>
<feature type="binding site" evidence="8">
    <location>
        <position position="30"/>
    </location>
    <ligand>
        <name>ATP</name>
        <dbReference type="ChEBI" id="CHEBI:30616"/>
    </ligand>
</feature>
<keyword evidence="11" id="KW-1185">Reference proteome</keyword>
<dbReference type="PIRSF" id="PIRSF000729">
    <property type="entry name" value="GK"/>
    <property type="match status" value="1"/>
</dbReference>
<dbReference type="HAMAP" id="MF_00456">
    <property type="entry name" value="ProB"/>
    <property type="match status" value="1"/>
</dbReference>
<evidence type="ECO:0000256" key="5">
    <source>
        <dbReference type="ARBA" id="ARBA00022741"/>
    </source>
</evidence>
<keyword evidence="5 8" id="KW-0547">Nucleotide-binding</keyword>
<evidence type="ECO:0000313" key="10">
    <source>
        <dbReference type="EMBL" id="MET4685537.1"/>
    </source>
</evidence>
<keyword evidence="2 8" id="KW-0028">Amino-acid biosynthesis</keyword>
<feature type="binding site" evidence="8">
    <location>
        <position position="156"/>
    </location>
    <ligand>
        <name>substrate</name>
    </ligand>
</feature>
<comment type="pathway">
    <text evidence="8">Amino-acid biosynthesis; L-proline biosynthesis; L-glutamate 5-semialdehyde from L-glutamate: step 1/2.</text>
</comment>
<dbReference type="InterPro" id="IPR001057">
    <property type="entry name" value="Glu/AcGlu_kinase"/>
</dbReference>
<dbReference type="CDD" id="cd21157">
    <property type="entry name" value="PUA_G5K"/>
    <property type="match status" value="1"/>
</dbReference>
<dbReference type="SUPFAM" id="SSF88697">
    <property type="entry name" value="PUA domain-like"/>
    <property type="match status" value="1"/>
</dbReference>
<dbReference type="EC" id="2.7.2.11" evidence="8"/>
<dbReference type="InterPro" id="IPR036393">
    <property type="entry name" value="AceGlu_kinase-like_sf"/>
</dbReference>
<feature type="domain" description="PUA" evidence="9">
    <location>
        <begin position="297"/>
        <end position="379"/>
    </location>
</feature>
<keyword evidence="1 8" id="KW-0963">Cytoplasm</keyword>
<dbReference type="InterPro" id="IPR011529">
    <property type="entry name" value="Glu_5kinase"/>
</dbReference>
<evidence type="ECO:0000256" key="1">
    <source>
        <dbReference type="ARBA" id="ARBA00022490"/>
    </source>
</evidence>
<comment type="caution">
    <text evidence="10">The sequence shown here is derived from an EMBL/GenBank/DDBJ whole genome shotgun (WGS) entry which is preliminary data.</text>
</comment>
<organism evidence="10 11">
    <name type="scientific">Brevundimonas faecalis</name>
    <dbReference type="NCBI Taxonomy" id="947378"/>
    <lineage>
        <taxon>Bacteria</taxon>
        <taxon>Pseudomonadati</taxon>
        <taxon>Pseudomonadota</taxon>
        <taxon>Alphaproteobacteria</taxon>
        <taxon>Caulobacterales</taxon>
        <taxon>Caulobacteraceae</taxon>
        <taxon>Brevundimonas</taxon>
    </lineage>
</organism>
<comment type="function">
    <text evidence="8">Catalyzes the transfer of a phosphate group to glutamate to form L-glutamate 5-phosphate.</text>
</comment>
<dbReference type="InterPro" id="IPR005715">
    <property type="entry name" value="Glu_5kinase/COase_Synthase"/>
</dbReference>
<dbReference type="PROSITE" id="PS00902">
    <property type="entry name" value="GLUTAMATE_5_KINASE"/>
    <property type="match status" value="1"/>
</dbReference>
<dbReference type="Gene3D" id="3.40.1160.10">
    <property type="entry name" value="Acetylglutamate kinase-like"/>
    <property type="match status" value="2"/>
</dbReference>
<keyword evidence="6 8" id="KW-0418">Kinase</keyword>
<comment type="subcellular location">
    <subcellularLocation>
        <location evidence="8">Cytoplasm</location>
    </subcellularLocation>
</comment>
<dbReference type="GO" id="GO:0004349">
    <property type="term" value="F:glutamate 5-kinase activity"/>
    <property type="evidence" value="ECO:0007669"/>
    <property type="project" value="UniProtKB-EC"/>
</dbReference>
<evidence type="ECO:0000256" key="4">
    <source>
        <dbReference type="ARBA" id="ARBA00022679"/>
    </source>
</evidence>
<proteinExistence type="inferred from homology"/>
<dbReference type="Proteomes" id="UP001549313">
    <property type="component" value="Unassembled WGS sequence"/>
</dbReference>
<dbReference type="Gene3D" id="2.30.130.10">
    <property type="entry name" value="PUA domain"/>
    <property type="match status" value="1"/>
</dbReference>
<feature type="binding site" evidence="8">
    <location>
        <position position="168"/>
    </location>
    <ligand>
        <name>substrate</name>
    </ligand>
</feature>
<dbReference type="EMBL" id="JBEPTF010000007">
    <property type="protein sequence ID" value="MET4685537.1"/>
    <property type="molecule type" value="Genomic_DNA"/>
</dbReference>
<sequence length="389" mass="40489">MTQAAALSDPDAVTRTPAVAVAHARRLVIKIGSSLLFDAARRAVAVDWLASLTSDIAALRAQGKQVIVVSSGAVALGRGRLNVAPGRLQDKQAAAAVGQTLLMHAWEEALAPHGLIAAQVLLTRDDTERRRRWLNGRATIETLLAHGVVPVVNENDTVATEEIRYGDNDRLAARTAQLARADLLILLSDVDGLYTADPRRDPDARHLPLVETLSPDILSMASGANAEAGVGTGGMATKLAAAQIARSAGCATIIASGLTPHPLKAIADGARATLITAPATPLAAWKQWIAGSMAPGGSLTLDEGAVRALKAGKSLLPSGVVAVSGRFEKGESLRLLDPSGAVVGVGLAAYPADEIALIRGRHSDEIESLLGYRGASVVIHRDDLVLEDR</sequence>
<keyword evidence="4 8" id="KW-0808">Transferase</keyword>
<feature type="binding site" evidence="8">
    <location>
        <begin position="232"/>
        <end position="238"/>
    </location>
    <ligand>
        <name>ATP</name>
        <dbReference type="ChEBI" id="CHEBI:30616"/>
    </ligand>
</feature>
<dbReference type="InterPro" id="IPR041739">
    <property type="entry name" value="G5K_ProB"/>
</dbReference>
<evidence type="ECO:0000256" key="8">
    <source>
        <dbReference type="HAMAP-Rule" id="MF_00456"/>
    </source>
</evidence>
<dbReference type="CDD" id="cd04242">
    <property type="entry name" value="AAK_G5K_ProB"/>
    <property type="match status" value="1"/>
</dbReference>
<dbReference type="NCBIfam" id="TIGR01027">
    <property type="entry name" value="proB"/>
    <property type="match status" value="1"/>
</dbReference>
<dbReference type="InterPro" id="IPR001048">
    <property type="entry name" value="Asp/Glu/Uridylate_kinase"/>
</dbReference>
<dbReference type="InterPro" id="IPR015947">
    <property type="entry name" value="PUA-like_sf"/>
</dbReference>